<proteinExistence type="predicted"/>
<evidence type="ECO:0000259" key="11">
    <source>
        <dbReference type="PROSITE" id="PS50113"/>
    </source>
</evidence>
<dbReference type="SMART" id="SM00091">
    <property type="entry name" value="PAS"/>
    <property type="match status" value="1"/>
</dbReference>
<dbReference type="GO" id="GO:0006355">
    <property type="term" value="P:regulation of DNA-templated transcription"/>
    <property type="evidence" value="ECO:0007669"/>
    <property type="project" value="InterPro"/>
</dbReference>
<dbReference type="InterPro" id="IPR029016">
    <property type="entry name" value="GAF-like_dom_sf"/>
</dbReference>
<dbReference type="InterPro" id="IPR004358">
    <property type="entry name" value="Sig_transdc_His_kin-like_C"/>
</dbReference>
<feature type="domain" description="PAS" evidence="10">
    <location>
        <begin position="213"/>
        <end position="249"/>
    </location>
</feature>
<dbReference type="Gene3D" id="3.30.450.40">
    <property type="match status" value="1"/>
</dbReference>
<evidence type="ECO:0000256" key="5">
    <source>
        <dbReference type="ARBA" id="ARBA00022741"/>
    </source>
</evidence>
<feature type="domain" description="Histidine kinase" evidence="9">
    <location>
        <begin position="339"/>
        <end position="543"/>
    </location>
</feature>
<evidence type="ECO:0000256" key="7">
    <source>
        <dbReference type="ARBA" id="ARBA00022840"/>
    </source>
</evidence>
<evidence type="ECO:0000313" key="12">
    <source>
        <dbReference type="EMBL" id="KAB7709154.1"/>
    </source>
</evidence>
<dbReference type="InterPro" id="IPR013767">
    <property type="entry name" value="PAS_fold"/>
</dbReference>
<dbReference type="AlphaFoldDB" id="A0A6I1FQY3"/>
<dbReference type="Pfam" id="PF00989">
    <property type="entry name" value="PAS"/>
    <property type="match status" value="1"/>
</dbReference>
<dbReference type="PROSITE" id="PS50109">
    <property type="entry name" value="HIS_KIN"/>
    <property type="match status" value="1"/>
</dbReference>
<keyword evidence="5" id="KW-0547">Nucleotide-binding</keyword>
<dbReference type="CDD" id="cd00082">
    <property type="entry name" value="HisKA"/>
    <property type="match status" value="1"/>
</dbReference>
<dbReference type="InterPro" id="IPR000014">
    <property type="entry name" value="PAS"/>
</dbReference>
<dbReference type="GO" id="GO:0005524">
    <property type="term" value="F:ATP binding"/>
    <property type="evidence" value="ECO:0007669"/>
    <property type="project" value="UniProtKB-KW"/>
</dbReference>
<dbReference type="Gene3D" id="1.10.287.130">
    <property type="match status" value="1"/>
</dbReference>
<dbReference type="PROSITE" id="PS50112">
    <property type="entry name" value="PAS"/>
    <property type="match status" value="1"/>
</dbReference>
<dbReference type="EC" id="2.7.13.3" evidence="2"/>
<evidence type="ECO:0000313" key="13">
    <source>
        <dbReference type="Proteomes" id="UP000429595"/>
    </source>
</evidence>
<keyword evidence="8" id="KW-0902">Two-component regulatory system</keyword>
<dbReference type="SMART" id="SM00086">
    <property type="entry name" value="PAC"/>
    <property type="match status" value="1"/>
</dbReference>
<dbReference type="SUPFAM" id="SSF55785">
    <property type="entry name" value="PYP-like sensor domain (PAS domain)"/>
    <property type="match status" value="1"/>
</dbReference>
<evidence type="ECO:0000256" key="6">
    <source>
        <dbReference type="ARBA" id="ARBA00022777"/>
    </source>
</evidence>
<dbReference type="InterPro" id="IPR000700">
    <property type="entry name" value="PAS-assoc_C"/>
</dbReference>
<dbReference type="InterPro" id="IPR005467">
    <property type="entry name" value="His_kinase_dom"/>
</dbReference>
<dbReference type="PROSITE" id="PS50113">
    <property type="entry name" value="PAC"/>
    <property type="match status" value="1"/>
</dbReference>
<keyword evidence="6" id="KW-0418">Kinase</keyword>
<accession>A0A6I1FQY3</accession>
<evidence type="ECO:0000259" key="9">
    <source>
        <dbReference type="PROSITE" id="PS50109"/>
    </source>
</evidence>
<dbReference type="GO" id="GO:0000155">
    <property type="term" value="F:phosphorelay sensor kinase activity"/>
    <property type="evidence" value="ECO:0007669"/>
    <property type="project" value="InterPro"/>
</dbReference>
<dbReference type="EMBL" id="WEIO01000001">
    <property type="protein sequence ID" value="KAB7709154.1"/>
    <property type="molecule type" value="Genomic_DNA"/>
</dbReference>
<keyword evidence="4" id="KW-0808">Transferase</keyword>
<dbReference type="InterPro" id="IPR003661">
    <property type="entry name" value="HisK_dim/P_dom"/>
</dbReference>
<dbReference type="Pfam" id="PF02518">
    <property type="entry name" value="HATPase_c"/>
    <property type="match status" value="1"/>
</dbReference>
<organism evidence="12 13">
    <name type="scientific">Bacillus aerolatus</name>
    <dbReference type="NCBI Taxonomy" id="2653354"/>
    <lineage>
        <taxon>Bacteria</taxon>
        <taxon>Bacillati</taxon>
        <taxon>Bacillota</taxon>
        <taxon>Bacilli</taxon>
        <taxon>Bacillales</taxon>
        <taxon>Bacillaceae</taxon>
        <taxon>Bacillus</taxon>
    </lineage>
</organism>
<dbReference type="PANTHER" id="PTHR43065:SF10">
    <property type="entry name" value="PEROXIDE STRESS-ACTIVATED HISTIDINE KINASE MAK3"/>
    <property type="match status" value="1"/>
</dbReference>
<keyword evidence="13" id="KW-1185">Reference proteome</keyword>
<keyword evidence="7" id="KW-0067">ATP-binding</keyword>
<evidence type="ECO:0000256" key="4">
    <source>
        <dbReference type="ARBA" id="ARBA00022679"/>
    </source>
</evidence>
<dbReference type="SMART" id="SM00387">
    <property type="entry name" value="HATPase_c"/>
    <property type="match status" value="1"/>
</dbReference>
<evidence type="ECO:0000256" key="3">
    <source>
        <dbReference type="ARBA" id="ARBA00022553"/>
    </source>
</evidence>
<dbReference type="Gene3D" id="3.30.565.10">
    <property type="entry name" value="Histidine kinase-like ATPase, C-terminal domain"/>
    <property type="match status" value="1"/>
</dbReference>
<evidence type="ECO:0000259" key="10">
    <source>
        <dbReference type="PROSITE" id="PS50112"/>
    </source>
</evidence>
<dbReference type="InterPro" id="IPR001610">
    <property type="entry name" value="PAC"/>
</dbReference>
<dbReference type="SUPFAM" id="SSF55874">
    <property type="entry name" value="ATPase domain of HSP90 chaperone/DNA topoisomerase II/histidine kinase"/>
    <property type="match status" value="1"/>
</dbReference>
<dbReference type="InterPro" id="IPR035965">
    <property type="entry name" value="PAS-like_dom_sf"/>
</dbReference>
<dbReference type="InterPro" id="IPR036097">
    <property type="entry name" value="HisK_dim/P_sf"/>
</dbReference>
<dbReference type="Pfam" id="PF00512">
    <property type="entry name" value="HisKA"/>
    <property type="match status" value="1"/>
</dbReference>
<gene>
    <name evidence="12" type="ORF">F9802_03345</name>
</gene>
<dbReference type="SUPFAM" id="SSF47384">
    <property type="entry name" value="Homodimeric domain of signal transducing histidine kinase"/>
    <property type="match status" value="1"/>
</dbReference>
<dbReference type="InterPro" id="IPR003594">
    <property type="entry name" value="HATPase_dom"/>
</dbReference>
<comment type="caution">
    <text evidence="12">The sequence shown here is derived from an EMBL/GenBank/DDBJ whole genome shotgun (WGS) entry which is preliminary data.</text>
</comment>
<dbReference type="Proteomes" id="UP000429595">
    <property type="component" value="Unassembled WGS sequence"/>
</dbReference>
<dbReference type="Gene3D" id="3.30.450.20">
    <property type="entry name" value="PAS domain"/>
    <property type="match status" value="1"/>
</dbReference>
<reference evidence="12 13" key="1">
    <citation type="submission" date="2019-10" db="EMBL/GenBank/DDBJ databases">
        <title>Bacillus aerolatum sp. nov., isolated from bioaerosol of sport playgrounds.</title>
        <authorList>
            <person name="Chen P."/>
            <person name="Zhang G."/>
        </authorList>
    </citation>
    <scope>NUCLEOTIDE SEQUENCE [LARGE SCALE GENOMIC DNA]</scope>
    <source>
        <strain evidence="12 13">CX253</strain>
    </source>
</reference>
<evidence type="ECO:0000256" key="8">
    <source>
        <dbReference type="ARBA" id="ARBA00023012"/>
    </source>
</evidence>
<dbReference type="SMART" id="SM00388">
    <property type="entry name" value="HisKA"/>
    <property type="match status" value="1"/>
</dbReference>
<sequence>MNSNHHLFRSLKTMKIKNLCFESIKAQCKERGLDPLNIPSYKKTLTKQELKIKQSQHAKLLKVVIHFFEKFMLSMQGVPVLTATTDEEGYVIQLLGDQAIKETITQLGIREGVQFTEEYNGISSVNLALKYNQPIEVIGSQHYHHVLHASACYSVPITDQIEGRTVGTITFMTAVDQGSPLLLTLLLTMKDSIERELQLLKQNEKLHIINQLIMDTTRNGMMISDRTGKVIGFNDSAERITGWKREKVLFHHIHELENFGSYLMNVLEEKRQYTDLETPFKREDGRVLTVLFDALPIFDEEQNLMGAFAQIRDITRRKKTEQLLLNAEKLAAVGQMAASVAHEIRNPLTTIRGFIQLVKGDFQKESHFDLILDEIDRINLIVSEFLILSKPNVVHFHDKNVTQILKETIALFQAQASMNNTQIAVDYENSDFIINCDENQLKQVFINLFKNSMEAMPYGGELTIRVRKKSEKEVVIQIMDKGEGMKLDQIQKLGTPFYTTKETGTGLGYMIIKRIIEQHKGTLNIESEVNKGTTVEIILPLIF</sequence>
<evidence type="ECO:0000256" key="1">
    <source>
        <dbReference type="ARBA" id="ARBA00000085"/>
    </source>
</evidence>
<name>A0A6I1FQY3_9BACI</name>
<dbReference type="InterPro" id="IPR036890">
    <property type="entry name" value="HATPase_C_sf"/>
</dbReference>
<comment type="catalytic activity">
    <reaction evidence="1">
        <text>ATP + protein L-histidine = ADP + protein N-phospho-L-histidine.</text>
        <dbReference type="EC" id="2.7.13.3"/>
    </reaction>
</comment>
<dbReference type="NCBIfam" id="TIGR00229">
    <property type="entry name" value="sensory_box"/>
    <property type="match status" value="1"/>
</dbReference>
<dbReference type="PANTHER" id="PTHR43065">
    <property type="entry name" value="SENSOR HISTIDINE KINASE"/>
    <property type="match status" value="1"/>
</dbReference>
<protein>
    <recommendedName>
        <fullName evidence="2">histidine kinase</fullName>
        <ecNumber evidence="2">2.7.13.3</ecNumber>
    </recommendedName>
</protein>
<evidence type="ECO:0000256" key="2">
    <source>
        <dbReference type="ARBA" id="ARBA00012438"/>
    </source>
</evidence>
<dbReference type="PRINTS" id="PR00344">
    <property type="entry name" value="BCTRLSENSOR"/>
</dbReference>
<keyword evidence="3" id="KW-0597">Phosphoprotein</keyword>
<feature type="domain" description="PAC" evidence="11">
    <location>
        <begin position="274"/>
        <end position="326"/>
    </location>
</feature>
<dbReference type="CDD" id="cd00130">
    <property type="entry name" value="PAS"/>
    <property type="match status" value="1"/>
</dbReference>